<organism evidence="1 2">
    <name type="scientific">Enhygromyxa salina</name>
    <dbReference type="NCBI Taxonomy" id="215803"/>
    <lineage>
        <taxon>Bacteria</taxon>
        <taxon>Pseudomonadati</taxon>
        <taxon>Myxococcota</taxon>
        <taxon>Polyangia</taxon>
        <taxon>Nannocystales</taxon>
        <taxon>Nannocystaceae</taxon>
        <taxon>Enhygromyxa</taxon>
    </lineage>
</organism>
<dbReference type="AlphaFoldDB" id="A0A2S9YNG7"/>
<evidence type="ECO:0000313" key="2">
    <source>
        <dbReference type="Proteomes" id="UP000238823"/>
    </source>
</evidence>
<protein>
    <submittedName>
        <fullName evidence="1">Uncharacterized protein</fullName>
    </submittedName>
</protein>
<proteinExistence type="predicted"/>
<gene>
    <name evidence="1" type="ORF">ENSA7_36900</name>
</gene>
<evidence type="ECO:0000313" key="1">
    <source>
        <dbReference type="EMBL" id="PRQ06631.1"/>
    </source>
</evidence>
<dbReference type="OrthoDB" id="9832025at2"/>
<name>A0A2S9YNG7_9BACT</name>
<dbReference type="Proteomes" id="UP000238823">
    <property type="component" value="Unassembled WGS sequence"/>
</dbReference>
<comment type="caution">
    <text evidence="1">The sequence shown here is derived from an EMBL/GenBank/DDBJ whole genome shotgun (WGS) entry which is preliminary data.</text>
</comment>
<dbReference type="EMBL" id="PVNL01000071">
    <property type="protein sequence ID" value="PRQ06631.1"/>
    <property type="molecule type" value="Genomic_DNA"/>
</dbReference>
<dbReference type="RefSeq" id="WP_106090664.1">
    <property type="nucleotide sequence ID" value="NZ_PVNL01000071.1"/>
</dbReference>
<accession>A0A2S9YNG7</accession>
<reference evidence="1 2" key="1">
    <citation type="submission" date="2018-03" db="EMBL/GenBank/DDBJ databases">
        <title>Draft Genome Sequences of the Obligatory Marine Myxobacteria Enhygromyxa salina SWB007.</title>
        <authorList>
            <person name="Poehlein A."/>
            <person name="Moghaddam J.A."/>
            <person name="Harms H."/>
            <person name="Alanjari M."/>
            <person name="Koenig G.M."/>
            <person name="Daniel R."/>
            <person name="Schaeberle T.F."/>
        </authorList>
    </citation>
    <scope>NUCLEOTIDE SEQUENCE [LARGE SCALE GENOMIC DNA]</scope>
    <source>
        <strain evidence="1 2">SWB007</strain>
    </source>
</reference>
<sequence>MTDEPIPFQLDLTTTNGRQVASAANIDDCFELREWTTWLRVRSEVSGYVPPALAPGDEDVTSYVPPVFERDGLAVLVVTRSFEDLTGSTIGLFYLRLDGGALDTIRATVEQTPWVDLPDPTGGAREAPTVRLHYAGQDFVVQRAFNAACGSFLEAIDPLWRLLLGHSNRVFKHACAALRLSSSATQSPEHPGSWELTITLRNLGRDPVVLTDPRVPSTDDAGARLSVRFGVAPDDESWPVLNTTPVLTPSLPNDAPHVVTLASRRGLVLVIPWRPPGPGRYCILVTWQDYRGPLDAAPGQIPFMPLPSSGPPYVGSGPYPIRGALSGRVVVDVPSPAK</sequence>